<feature type="domain" description="F-box" evidence="1">
    <location>
        <begin position="6"/>
        <end position="48"/>
    </location>
</feature>
<evidence type="ECO:0000313" key="3">
    <source>
        <dbReference type="Proteomes" id="UP000006882"/>
    </source>
</evidence>
<keyword evidence="3" id="KW-1185">Reference proteome</keyword>
<dbReference type="OMA" id="HEISMFA"/>
<sequence>MDQRRWEDLDVDCLLIVLGKVGMESLLLGVPFVCKSWYKASLDPSFWQCLILPDFHDGFMVARFSYFAKNQFWIATPFYRKFIRQYRMSKYRFSMTGFVKLVVSRSCGNATSLSLPECSNRLLRLVANTCPSLKALTLPRNFVLRESSIIMELTEKLKHLESLSLGNDIDITEILSQISLHCKNFRRLDVFRASLCKDKALSIVKFVPNIEYLSLRRAIIRRCDLITILQGCRELVFLDVSGTGFDEGDHEISMFASHISNFRCKGLMHDKICGVKN</sequence>
<dbReference type="eggNOG" id="KOG1947">
    <property type="taxonomic scope" value="Eukaryota"/>
</dbReference>
<evidence type="ECO:0000313" key="2">
    <source>
        <dbReference type="EMBL" id="ONI28727.1"/>
    </source>
</evidence>
<dbReference type="Proteomes" id="UP000006882">
    <property type="component" value="Chromosome G1"/>
</dbReference>
<dbReference type="OrthoDB" id="1390446at2759"/>
<dbReference type="Pfam" id="PF00646">
    <property type="entry name" value="F-box"/>
    <property type="match status" value="1"/>
</dbReference>
<dbReference type="Gene3D" id="1.20.1280.50">
    <property type="match status" value="1"/>
</dbReference>
<dbReference type="Gramene" id="ONI28727">
    <property type="protein sequence ID" value="ONI28727"/>
    <property type="gene ID" value="PRUPE_1G158000"/>
</dbReference>
<dbReference type="GO" id="GO:1905761">
    <property type="term" value="F:SCF ubiquitin ligase complex binding"/>
    <property type="evidence" value="ECO:0000318"/>
    <property type="project" value="GO_Central"/>
</dbReference>
<dbReference type="InterPro" id="IPR032675">
    <property type="entry name" value="LRR_dom_sf"/>
</dbReference>
<reference evidence="2 3" key="1">
    <citation type="journal article" date="2013" name="Nat. Genet.">
        <title>The high-quality draft genome of peach (Prunus persica) identifies unique patterns of genetic diversity, domestication and genome evolution.</title>
        <authorList>
            <consortium name="International Peach Genome Initiative"/>
            <person name="Verde I."/>
            <person name="Abbott A.G."/>
            <person name="Scalabrin S."/>
            <person name="Jung S."/>
            <person name="Shu S."/>
            <person name="Marroni F."/>
            <person name="Zhebentyayeva T."/>
            <person name="Dettori M.T."/>
            <person name="Grimwood J."/>
            <person name="Cattonaro F."/>
            <person name="Zuccolo A."/>
            <person name="Rossini L."/>
            <person name="Jenkins J."/>
            <person name="Vendramin E."/>
            <person name="Meisel L.A."/>
            <person name="Decroocq V."/>
            <person name="Sosinski B."/>
            <person name="Prochnik S."/>
            <person name="Mitros T."/>
            <person name="Policriti A."/>
            <person name="Cipriani G."/>
            <person name="Dondini L."/>
            <person name="Ficklin S."/>
            <person name="Goodstein D.M."/>
            <person name="Xuan P."/>
            <person name="Del Fabbro C."/>
            <person name="Aramini V."/>
            <person name="Copetti D."/>
            <person name="Gonzalez S."/>
            <person name="Horner D.S."/>
            <person name="Falchi R."/>
            <person name="Lucas S."/>
            <person name="Mica E."/>
            <person name="Maldonado J."/>
            <person name="Lazzari B."/>
            <person name="Bielenberg D."/>
            <person name="Pirona R."/>
            <person name="Miculan M."/>
            <person name="Barakat A."/>
            <person name="Testolin R."/>
            <person name="Stella A."/>
            <person name="Tartarini S."/>
            <person name="Tonutti P."/>
            <person name="Arus P."/>
            <person name="Orellana A."/>
            <person name="Wells C."/>
            <person name="Main D."/>
            <person name="Vizzotto G."/>
            <person name="Silva H."/>
            <person name="Salamini F."/>
            <person name="Schmutz J."/>
            <person name="Morgante M."/>
            <person name="Rokhsar D.S."/>
        </authorList>
    </citation>
    <scope>NUCLEOTIDE SEQUENCE [LARGE SCALE GENOMIC DNA]</scope>
    <source>
        <strain evidence="3">cv. Nemared</strain>
    </source>
</reference>
<dbReference type="InterPro" id="IPR001810">
    <property type="entry name" value="F-box_dom"/>
</dbReference>
<organism evidence="2 3">
    <name type="scientific">Prunus persica</name>
    <name type="common">Peach</name>
    <name type="synonym">Amygdalus persica</name>
    <dbReference type="NCBI Taxonomy" id="3760"/>
    <lineage>
        <taxon>Eukaryota</taxon>
        <taxon>Viridiplantae</taxon>
        <taxon>Streptophyta</taxon>
        <taxon>Embryophyta</taxon>
        <taxon>Tracheophyta</taxon>
        <taxon>Spermatophyta</taxon>
        <taxon>Magnoliopsida</taxon>
        <taxon>eudicotyledons</taxon>
        <taxon>Gunneridae</taxon>
        <taxon>Pentapetalae</taxon>
        <taxon>rosids</taxon>
        <taxon>fabids</taxon>
        <taxon>Rosales</taxon>
        <taxon>Rosaceae</taxon>
        <taxon>Amygdaloideae</taxon>
        <taxon>Amygdaleae</taxon>
        <taxon>Prunus</taxon>
    </lineage>
</organism>
<dbReference type="HOGENOM" id="CLU_050941_0_1_1"/>
<dbReference type="PANTHER" id="PTHR38926">
    <property type="entry name" value="F-BOX DOMAIN CONTAINING PROTEIN, EXPRESSED"/>
    <property type="match status" value="1"/>
</dbReference>
<protein>
    <recommendedName>
        <fullName evidence="1">F-box domain-containing protein</fullName>
    </recommendedName>
</protein>
<dbReference type="KEGG" id="pper:18793537"/>
<accession>M5Y7P0</accession>
<dbReference type="PANTHER" id="PTHR38926:SF5">
    <property type="entry name" value="F-BOX AND LEUCINE-RICH REPEAT PROTEIN 6"/>
    <property type="match status" value="1"/>
</dbReference>
<dbReference type="AlphaFoldDB" id="M5Y7P0"/>
<proteinExistence type="predicted"/>
<gene>
    <name evidence="2" type="ORF">PRUPE_1G158000</name>
</gene>
<dbReference type="InterPro" id="IPR036047">
    <property type="entry name" value="F-box-like_dom_sf"/>
</dbReference>
<name>M5Y7P0_PRUPE</name>
<dbReference type="SUPFAM" id="SSF52047">
    <property type="entry name" value="RNI-like"/>
    <property type="match status" value="1"/>
</dbReference>
<dbReference type="SUPFAM" id="SSF81383">
    <property type="entry name" value="F-box domain"/>
    <property type="match status" value="1"/>
</dbReference>
<dbReference type="Gene3D" id="3.80.10.10">
    <property type="entry name" value="Ribonuclease Inhibitor"/>
    <property type="match status" value="1"/>
</dbReference>
<dbReference type="EMBL" id="CM007651">
    <property type="protein sequence ID" value="ONI28727.1"/>
    <property type="molecule type" value="Genomic_DNA"/>
</dbReference>
<evidence type="ECO:0000259" key="1">
    <source>
        <dbReference type="Pfam" id="PF00646"/>
    </source>
</evidence>